<dbReference type="SUPFAM" id="SSF82171">
    <property type="entry name" value="DPP6 N-terminal domain-like"/>
    <property type="match status" value="1"/>
</dbReference>
<dbReference type="AlphaFoldDB" id="A0A6A6X684"/>
<keyword evidence="1" id="KW-0732">Signal</keyword>
<dbReference type="SUPFAM" id="SSF69304">
    <property type="entry name" value="Tricorn protease N-terminal domain"/>
    <property type="match status" value="1"/>
</dbReference>
<dbReference type="PANTHER" id="PTHR32161:SF8">
    <property type="entry name" value="DPP6 N-TERMINAL DOMAIN-LIKE PROTEIN"/>
    <property type="match status" value="1"/>
</dbReference>
<reference evidence="2" key="1">
    <citation type="journal article" date="2020" name="Stud. Mycol.">
        <title>101 Dothideomycetes genomes: a test case for predicting lifestyles and emergence of pathogens.</title>
        <authorList>
            <person name="Haridas S."/>
            <person name="Albert R."/>
            <person name="Binder M."/>
            <person name="Bloem J."/>
            <person name="Labutti K."/>
            <person name="Salamov A."/>
            <person name="Andreopoulos B."/>
            <person name="Baker S."/>
            <person name="Barry K."/>
            <person name="Bills G."/>
            <person name="Bluhm B."/>
            <person name="Cannon C."/>
            <person name="Castanera R."/>
            <person name="Culley D."/>
            <person name="Daum C."/>
            <person name="Ezra D."/>
            <person name="Gonzalez J."/>
            <person name="Henrissat B."/>
            <person name="Kuo A."/>
            <person name="Liang C."/>
            <person name="Lipzen A."/>
            <person name="Lutzoni F."/>
            <person name="Magnuson J."/>
            <person name="Mondo S."/>
            <person name="Nolan M."/>
            <person name="Ohm R."/>
            <person name="Pangilinan J."/>
            <person name="Park H.-J."/>
            <person name="Ramirez L."/>
            <person name="Alfaro M."/>
            <person name="Sun H."/>
            <person name="Tritt A."/>
            <person name="Yoshinaga Y."/>
            <person name="Zwiers L.-H."/>
            <person name="Turgeon B."/>
            <person name="Goodwin S."/>
            <person name="Spatafora J."/>
            <person name="Crous P."/>
            <person name="Grigoriev I."/>
        </authorList>
    </citation>
    <scope>NUCLEOTIDE SEQUENCE</scope>
    <source>
        <strain evidence="2">CBS 109.77</strain>
    </source>
</reference>
<feature type="chain" id="PRO_5025516108" evidence="1">
    <location>
        <begin position="25"/>
        <end position="643"/>
    </location>
</feature>
<keyword evidence="3" id="KW-1185">Reference proteome</keyword>
<gene>
    <name evidence="2" type="ORF">K505DRAFT_248466</name>
</gene>
<dbReference type="Gene3D" id="2.120.10.30">
    <property type="entry name" value="TolB, C-terminal domain"/>
    <property type="match status" value="3"/>
</dbReference>
<evidence type="ECO:0000313" key="3">
    <source>
        <dbReference type="Proteomes" id="UP000799757"/>
    </source>
</evidence>
<proteinExistence type="predicted"/>
<dbReference type="Proteomes" id="UP000799757">
    <property type="component" value="Unassembled WGS sequence"/>
</dbReference>
<dbReference type="EMBL" id="MU002009">
    <property type="protein sequence ID" value="KAF2791643.1"/>
    <property type="molecule type" value="Genomic_DNA"/>
</dbReference>
<organism evidence="2 3">
    <name type="scientific">Melanomma pulvis-pyrius CBS 109.77</name>
    <dbReference type="NCBI Taxonomy" id="1314802"/>
    <lineage>
        <taxon>Eukaryota</taxon>
        <taxon>Fungi</taxon>
        <taxon>Dikarya</taxon>
        <taxon>Ascomycota</taxon>
        <taxon>Pezizomycotina</taxon>
        <taxon>Dothideomycetes</taxon>
        <taxon>Pleosporomycetidae</taxon>
        <taxon>Pleosporales</taxon>
        <taxon>Melanommataceae</taxon>
        <taxon>Melanomma</taxon>
    </lineage>
</organism>
<dbReference type="PANTHER" id="PTHR32161">
    <property type="entry name" value="DPP6 N-TERMINAL DOMAIN-LIKE PROTEIN"/>
    <property type="match status" value="1"/>
</dbReference>
<dbReference type="InterPro" id="IPR011042">
    <property type="entry name" value="6-blade_b-propeller_TolB-like"/>
</dbReference>
<dbReference type="Pfam" id="PF07676">
    <property type="entry name" value="PD40"/>
    <property type="match status" value="8"/>
</dbReference>
<name>A0A6A6X684_9PLEO</name>
<evidence type="ECO:0000256" key="1">
    <source>
        <dbReference type="SAM" id="SignalP"/>
    </source>
</evidence>
<protein>
    <submittedName>
        <fullName evidence="2">TolB, C-terminal domain-containing protein</fullName>
    </submittedName>
</protein>
<dbReference type="InterPro" id="IPR011659">
    <property type="entry name" value="WD40"/>
</dbReference>
<sequence>MHLSICPFLGFALALNLVTTNGYAHYQLDNDYSSTFNAHSTRGLPVEGKKGALLLNRIGPSSSTLYIANTDGSNVRKLFNDSQYDYHASFSPDGKWITFTSERNGDGNSDLYRVKPDGSGLEKILATPSFEDELVLSPDGSKAAYVSTANGYKANIWVMDLKTGKKQNLTNTNSVKGVSWSPDSYLKPSWSPDGQWLAFSSDRNTAWTGHGNGTGWEHTQELSIYVIRPDGTDFRKLATKEGYCLGSPKWSPDGKRIVFYELTREGTWGAHRPESLNSTVSQIVSVDFATGLDRVEESSGPGLKLSPQYISSSEIGYLVKSPTGQAGLKYTASAAVLGAMRSPSWSPDGKQVVYETVGWTTRPMEKKLYSWDDDWEYRFTDVFPELSLQGKLALTQKQLGNSSIVTMNPDGSNPHIVFDALTSGEVDPALVQKGLAGAFQPAWSPDGSWLAFGLGAWFQSRAVYTAWIYRATANGSHFEQLTNGTENSGFPSYSHDGRYLVYRVWGASLGLRIMDLADKSVRVLTTSSDNLPHFSPDGRHILFTRKMNATNFDICTVRPDGSELRVLTESGANDAHAVWTADGGILWSSGMYGFRAEAASYDNTFQPYGQVMVMERDGRGKRMLTDSMWEDSMPLYLPNRVLS</sequence>
<evidence type="ECO:0000313" key="2">
    <source>
        <dbReference type="EMBL" id="KAF2791643.1"/>
    </source>
</evidence>
<feature type="signal peptide" evidence="1">
    <location>
        <begin position="1"/>
        <end position="24"/>
    </location>
</feature>
<dbReference type="OrthoDB" id="43744at2759"/>
<accession>A0A6A6X684</accession>